<name>A0ABN2TSR2_9MICO</name>
<evidence type="ECO:0000256" key="6">
    <source>
        <dbReference type="ARBA" id="ARBA00022679"/>
    </source>
</evidence>
<reference evidence="12 13" key="1">
    <citation type="journal article" date="2019" name="Int. J. Syst. Evol. Microbiol.">
        <title>The Global Catalogue of Microorganisms (GCM) 10K type strain sequencing project: providing services to taxonomists for standard genome sequencing and annotation.</title>
        <authorList>
            <consortium name="The Broad Institute Genomics Platform"/>
            <consortium name="The Broad Institute Genome Sequencing Center for Infectious Disease"/>
            <person name="Wu L."/>
            <person name="Ma J."/>
        </authorList>
    </citation>
    <scope>NUCLEOTIDE SEQUENCE [LARGE SCALE GENOMIC DNA]</scope>
    <source>
        <strain evidence="12 13">JCM 14283</strain>
    </source>
</reference>
<protein>
    <recommendedName>
        <fullName evidence="5 10">Dihydropteroate synthase</fullName>
        <shortName evidence="10">DHPS</shortName>
        <ecNumber evidence="5 10">2.5.1.15</ecNumber>
    </recommendedName>
    <alternativeName>
        <fullName evidence="10">Dihydropteroate pyrophosphorylase</fullName>
    </alternativeName>
</protein>
<dbReference type="SUPFAM" id="SSF51717">
    <property type="entry name" value="Dihydropteroate synthetase-like"/>
    <property type="match status" value="1"/>
</dbReference>
<dbReference type="PANTHER" id="PTHR20941">
    <property type="entry name" value="FOLATE SYNTHESIS PROTEINS"/>
    <property type="match status" value="1"/>
</dbReference>
<dbReference type="InterPro" id="IPR011005">
    <property type="entry name" value="Dihydropteroate_synth-like_sf"/>
</dbReference>
<evidence type="ECO:0000313" key="13">
    <source>
        <dbReference type="Proteomes" id="UP001501285"/>
    </source>
</evidence>
<keyword evidence="13" id="KW-1185">Reference proteome</keyword>
<keyword evidence="6 10" id="KW-0808">Transferase</keyword>
<comment type="pathway">
    <text evidence="3 10">Cofactor biosynthesis; tetrahydrofolate biosynthesis; 7,8-dihydrofolate from 2-amino-4-hydroxy-6-hydroxymethyl-7,8-dihydropteridine diphosphate and 4-aminobenzoate: step 1/2.</text>
</comment>
<sequence>MNAPAPAHRHVPDERPDAATLLGVQDRTLVMGVVNVTPDSFSDGGEWFEHDAAIAHGREVLTAGADIVDVGGESTRPGAGRPSVEEELRRVVPVVAALAAEGAVVSIDTMRASVARAAVDAGATIVNDVSGGLADPEMVPWVAANRLPFIAMHWRGHSTSMQSRAVYDDVVAEVLQELGQRREELLTAGIEPEALVLDPGLGFAKNADHNWALMAALPVLHDLDQPILLGASRKTFLGRVGRAEGAAPRPAADRDVETTATSVMAAMAGLWCVRVHDVASTVRALSVVQAALDHAPEDLGDDLQEDHA</sequence>
<dbReference type="CDD" id="cd00739">
    <property type="entry name" value="DHPS"/>
    <property type="match status" value="1"/>
</dbReference>
<evidence type="ECO:0000256" key="1">
    <source>
        <dbReference type="ARBA" id="ARBA00000012"/>
    </source>
</evidence>
<dbReference type="InterPro" id="IPR045031">
    <property type="entry name" value="DHP_synth-like"/>
</dbReference>
<dbReference type="PANTHER" id="PTHR20941:SF1">
    <property type="entry name" value="FOLIC ACID SYNTHESIS PROTEIN FOL1"/>
    <property type="match status" value="1"/>
</dbReference>
<dbReference type="EC" id="2.5.1.15" evidence="5 10"/>
<keyword evidence="7 10" id="KW-0479">Metal-binding</keyword>
<dbReference type="Gene3D" id="3.20.20.20">
    <property type="entry name" value="Dihydropteroate synthase-like"/>
    <property type="match status" value="1"/>
</dbReference>
<dbReference type="Pfam" id="PF00809">
    <property type="entry name" value="Pterin_bind"/>
    <property type="match status" value="1"/>
</dbReference>
<proteinExistence type="inferred from homology"/>
<evidence type="ECO:0000256" key="2">
    <source>
        <dbReference type="ARBA" id="ARBA00001946"/>
    </source>
</evidence>
<evidence type="ECO:0000256" key="5">
    <source>
        <dbReference type="ARBA" id="ARBA00012458"/>
    </source>
</evidence>
<gene>
    <name evidence="12" type="primary">folP_2</name>
    <name evidence="12" type="ORF">GCM10009740_04260</name>
</gene>
<evidence type="ECO:0000259" key="11">
    <source>
        <dbReference type="PROSITE" id="PS50972"/>
    </source>
</evidence>
<comment type="function">
    <text evidence="10">Catalyzes the condensation of para-aminobenzoate (pABA) with 6-hydroxymethyl-7,8-dihydropterin diphosphate (DHPt-PP) to form 7,8-dihydropteroate (H2Pte), the immediate precursor of folate derivatives.</text>
</comment>
<comment type="caution">
    <text evidence="12">The sequence shown here is derived from an EMBL/GenBank/DDBJ whole genome shotgun (WGS) entry which is preliminary data.</text>
</comment>
<comment type="catalytic activity">
    <reaction evidence="1">
        <text>(7,8-dihydropterin-6-yl)methyl diphosphate + 4-aminobenzoate = 7,8-dihydropteroate + diphosphate</text>
        <dbReference type="Rhea" id="RHEA:19949"/>
        <dbReference type="ChEBI" id="CHEBI:17836"/>
        <dbReference type="ChEBI" id="CHEBI:17839"/>
        <dbReference type="ChEBI" id="CHEBI:33019"/>
        <dbReference type="ChEBI" id="CHEBI:72950"/>
        <dbReference type="EC" id="2.5.1.15"/>
    </reaction>
</comment>
<dbReference type="PROSITE" id="PS00792">
    <property type="entry name" value="DHPS_1"/>
    <property type="match status" value="1"/>
</dbReference>
<evidence type="ECO:0000256" key="9">
    <source>
        <dbReference type="ARBA" id="ARBA00022909"/>
    </source>
</evidence>
<accession>A0ABN2TSR2</accession>
<evidence type="ECO:0000256" key="8">
    <source>
        <dbReference type="ARBA" id="ARBA00022842"/>
    </source>
</evidence>
<evidence type="ECO:0000256" key="7">
    <source>
        <dbReference type="ARBA" id="ARBA00022723"/>
    </source>
</evidence>
<evidence type="ECO:0000256" key="3">
    <source>
        <dbReference type="ARBA" id="ARBA00004763"/>
    </source>
</evidence>
<dbReference type="InterPro" id="IPR000489">
    <property type="entry name" value="Pterin-binding_dom"/>
</dbReference>
<evidence type="ECO:0000256" key="10">
    <source>
        <dbReference type="RuleBase" id="RU361205"/>
    </source>
</evidence>
<feature type="domain" description="Pterin-binding" evidence="11">
    <location>
        <begin position="28"/>
        <end position="286"/>
    </location>
</feature>
<dbReference type="InterPro" id="IPR006390">
    <property type="entry name" value="DHP_synth_dom"/>
</dbReference>
<keyword evidence="8 10" id="KW-0460">Magnesium</keyword>
<dbReference type="PROSITE" id="PS00793">
    <property type="entry name" value="DHPS_2"/>
    <property type="match status" value="1"/>
</dbReference>
<evidence type="ECO:0000256" key="4">
    <source>
        <dbReference type="ARBA" id="ARBA00009503"/>
    </source>
</evidence>
<dbReference type="EMBL" id="BAAANB010000001">
    <property type="protein sequence ID" value="GAA2019280.1"/>
    <property type="molecule type" value="Genomic_DNA"/>
</dbReference>
<evidence type="ECO:0000313" key="12">
    <source>
        <dbReference type="EMBL" id="GAA2019280.1"/>
    </source>
</evidence>
<keyword evidence="9 10" id="KW-0289">Folate biosynthesis</keyword>
<dbReference type="PROSITE" id="PS50972">
    <property type="entry name" value="PTERIN_BINDING"/>
    <property type="match status" value="1"/>
</dbReference>
<organism evidence="12 13">
    <name type="scientific">Terrabacter terrae</name>
    <dbReference type="NCBI Taxonomy" id="318434"/>
    <lineage>
        <taxon>Bacteria</taxon>
        <taxon>Bacillati</taxon>
        <taxon>Actinomycetota</taxon>
        <taxon>Actinomycetes</taxon>
        <taxon>Micrococcales</taxon>
        <taxon>Intrasporangiaceae</taxon>
        <taxon>Terrabacter</taxon>
    </lineage>
</organism>
<dbReference type="NCBIfam" id="TIGR01496">
    <property type="entry name" value="DHPS"/>
    <property type="match status" value="1"/>
</dbReference>
<comment type="similarity">
    <text evidence="4 10">Belongs to the DHPS family.</text>
</comment>
<dbReference type="Proteomes" id="UP001501285">
    <property type="component" value="Unassembled WGS sequence"/>
</dbReference>
<comment type="cofactor">
    <cofactor evidence="2 10">
        <name>Mg(2+)</name>
        <dbReference type="ChEBI" id="CHEBI:18420"/>
    </cofactor>
</comment>